<keyword evidence="4" id="KW-1185">Reference proteome</keyword>
<reference evidence="3 4" key="1">
    <citation type="journal article" date="2014" name="PLoS Genet.">
        <title>Phylogenetically driven sequencing of extremely halophilic archaea reveals strategies for static and dynamic osmo-response.</title>
        <authorList>
            <person name="Becker E.A."/>
            <person name="Seitzer P.M."/>
            <person name="Tritt A."/>
            <person name="Larsen D."/>
            <person name="Krusor M."/>
            <person name="Yao A.I."/>
            <person name="Wu D."/>
            <person name="Madern D."/>
            <person name="Eisen J.A."/>
            <person name="Darling A.E."/>
            <person name="Facciotti M.T."/>
        </authorList>
    </citation>
    <scope>NUCLEOTIDE SEQUENCE [LARGE SCALE GENOMIC DNA]</scope>
    <source>
        <strain evidence="3 4">100A6</strain>
    </source>
</reference>
<dbReference type="PANTHER" id="PTHR43441">
    <property type="entry name" value="RIBOSOMAL-PROTEIN-SERINE ACETYLTRANSFERASE"/>
    <property type="match status" value="1"/>
</dbReference>
<dbReference type="SUPFAM" id="SSF55729">
    <property type="entry name" value="Acyl-CoA N-acyltransferases (Nat)"/>
    <property type="match status" value="1"/>
</dbReference>
<dbReference type="AlphaFoldDB" id="M0M2N0"/>
<comment type="caution">
    <text evidence="3">The sequence shown here is derived from an EMBL/GenBank/DDBJ whole genome shotgun (WGS) entry which is preliminary data.</text>
</comment>
<dbReference type="PROSITE" id="PS51186">
    <property type="entry name" value="GNAT"/>
    <property type="match status" value="1"/>
</dbReference>
<dbReference type="GO" id="GO:1990189">
    <property type="term" value="F:protein N-terminal-serine acetyltransferase activity"/>
    <property type="evidence" value="ECO:0007669"/>
    <property type="project" value="TreeGrafter"/>
</dbReference>
<gene>
    <name evidence="3" type="ORF">C447_08603</name>
</gene>
<feature type="region of interest" description="Disordered" evidence="1">
    <location>
        <begin position="74"/>
        <end position="107"/>
    </location>
</feature>
<dbReference type="InterPro" id="IPR051908">
    <property type="entry name" value="Ribosomal_N-acetyltransferase"/>
</dbReference>
<dbReference type="GO" id="GO:0008999">
    <property type="term" value="F:protein-N-terminal-alanine acetyltransferase activity"/>
    <property type="evidence" value="ECO:0007669"/>
    <property type="project" value="TreeGrafter"/>
</dbReference>
<dbReference type="PATRIC" id="fig|1132509.6.peg.1945"/>
<dbReference type="Proteomes" id="UP000011566">
    <property type="component" value="Unassembled WGS sequence"/>
</dbReference>
<proteinExistence type="predicted"/>
<dbReference type="Gene3D" id="3.40.630.30">
    <property type="match status" value="1"/>
</dbReference>
<dbReference type="PANTHER" id="PTHR43441:SF11">
    <property type="entry name" value="RIBOSOMAL-PROTEIN-SERINE ACETYLTRANSFERASE"/>
    <property type="match status" value="1"/>
</dbReference>
<evidence type="ECO:0000313" key="3">
    <source>
        <dbReference type="EMBL" id="EMA38869.1"/>
    </source>
</evidence>
<name>M0M2N0_9EURY</name>
<dbReference type="EMBL" id="AOMB01000023">
    <property type="protein sequence ID" value="EMA38869.1"/>
    <property type="molecule type" value="Genomic_DNA"/>
</dbReference>
<keyword evidence="3" id="KW-0808">Transferase</keyword>
<evidence type="ECO:0000256" key="1">
    <source>
        <dbReference type="SAM" id="MobiDB-lite"/>
    </source>
</evidence>
<dbReference type="RefSeq" id="WP_007692917.1">
    <property type="nucleotide sequence ID" value="NZ_AJRK01000073.1"/>
</dbReference>
<dbReference type="Pfam" id="PF13302">
    <property type="entry name" value="Acetyltransf_3"/>
    <property type="match status" value="1"/>
</dbReference>
<sequence>MFPDRIETERLVLERLCHENLDLFEFYAICSDADGPEAMDEVTRYMPWEPHETLLESKEYIDGVEERWEEGEAAGYVIRPRDDESDEVPSASESASGEYGDPRDGAGEYAGNAALHIDWDRRTGRLGTWLRKRFWGRGYSGERAGALMKLAFERLDLEVVSVSHHADNDRSRRAIEKYVEAYGGRREGLLRNWLPHGDEVSDEYRYTISQAEYRDATE</sequence>
<accession>M0M2N0</accession>
<evidence type="ECO:0000259" key="2">
    <source>
        <dbReference type="PROSITE" id="PS51186"/>
    </source>
</evidence>
<dbReference type="OrthoDB" id="120213at2157"/>
<dbReference type="InterPro" id="IPR000182">
    <property type="entry name" value="GNAT_dom"/>
</dbReference>
<protein>
    <submittedName>
        <fullName evidence="3">GCN5-related N-acetyltransferase</fullName>
    </submittedName>
</protein>
<dbReference type="GO" id="GO:0005737">
    <property type="term" value="C:cytoplasm"/>
    <property type="evidence" value="ECO:0007669"/>
    <property type="project" value="TreeGrafter"/>
</dbReference>
<feature type="domain" description="N-acetyltransferase" evidence="2">
    <location>
        <begin position="55"/>
        <end position="207"/>
    </location>
</feature>
<organism evidence="3 4">
    <name type="scientific">Halococcus hamelinensis 100A6</name>
    <dbReference type="NCBI Taxonomy" id="1132509"/>
    <lineage>
        <taxon>Archaea</taxon>
        <taxon>Methanobacteriati</taxon>
        <taxon>Methanobacteriota</taxon>
        <taxon>Stenosarchaea group</taxon>
        <taxon>Halobacteria</taxon>
        <taxon>Halobacteriales</taxon>
        <taxon>Halococcaceae</taxon>
        <taxon>Halococcus</taxon>
    </lineage>
</organism>
<dbReference type="eggNOG" id="arCOG00842">
    <property type="taxonomic scope" value="Archaea"/>
</dbReference>
<evidence type="ECO:0000313" key="4">
    <source>
        <dbReference type="Proteomes" id="UP000011566"/>
    </source>
</evidence>
<dbReference type="InterPro" id="IPR016181">
    <property type="entry name" value="Acyl_CoA_acyltransferase"/>
</dbReference>